<gene>
    <name evidence="4" type="ORF">LAZ67_17002663</name>
</gene>
<keyword evidence="5" id="KW-1185">Reference proteome</keyword>
<evidence type="ECO:0000256" key="2">
    <source>
        <dbReference type="SAM" id="MobiDB-lite"/>
    </source>
</evidence>
<dbReference type="SMART" id="SM00409">
    <property type="entry name" value="IG"/>
    <property type="match status" value="7"/>
</dbReference>
<dbReference type="EMBL" id="CP092879">
    <property type="protein sequence ID" value="UYV79452.1"/>
    <property type="molecule type" value="Genomic_DNA"/>
</dbReference>
<feature type="domain" description="Ig-like" evidence="3">
    <location>
        <begin position="9"/>
        <end position="173"/>
    </location>
</feature>
<feature type="compositionally biased region" description="Basic and acidic residues" evidence="2">
    <location>
        <begin position="905"/>
        <end position="935"/>
    </location>
</feature>
<name>A0ABY6LE46_9ARAC</name>
<feature type="domain" description="Ig-like" evidence="3">
    <location>
        <begin position="405"/>
        <end position="497"/>
    </location>
</feature>
<dbReference type="InterPro" id="IPR007110">
    <property type="entry name" value="Ig-like_dom"/>
</dbReference>
<feature type="region of interest" description="Disordered" evidence="2">
    <location>
        <begin position="1064"/>
        <end position="1094"/>
    </location>
</feature>
<dbReference type="InterPro" id="IPR050964">
    <property type="entry name" value="Striated_Muscle_Regulatory"/>
</dbReference>
<proteinExistence type="predicted"/>
<feature type="compositionally biased region" description="Basic and acidic residues" evidence="2">
    <location>
        <begin position="1064"/>
        <end position="1085"/>
    </location>
</feature>
<evidence type="ECO:0000313" key="5">
    <source>
        <dbReference type="Proteomes" id="UP001235939"/>
    </source>
</evidence>
<evidence type="ECO:0000256" key="1">
    <source>
        <dbReference type="ARBA" id="ARBA00022737"/>
    </source>
</evidence>
<feature type="domain" description="Ig-like" evidence="3">
    <location>
        <begin position="294"/>
        <end position="395"/>
    </location>
</feature>
<feature type="region of interest" description="Disordered" evidence="2">
    <location>
        <begin position="747"/>
        <end position="777"/>
    </location>
</feature>
<dbReference type="PROSITE" id="PS50835">
    <property type="entry name" value="IG_LIKE"/>
    <property type="match status" value="7"/>
</dbReference>
<feature type="compositionally biased region" description="Basic and acidic residues" evidence="2">
    <location>
        <begin position="943"/>
        <end position="953"/>
    </location>
</feature>
<dbReference type="CDD" id="cd00096">
    <property type="entry name" value="Ig"/>
    <property type="match status" value="1"/>
</dbReference>
<dbReference type="InterPro" id="IPR013783">
    <property type="entry name" value="Ig-like_fold"/>
</dbReference>
<dbReference type="InterPro" id="IPR003598">
    <property type="entry name" value="Ig_sub2"/>
</dbReference>
<dbReference type="SMART" id="SM00408">
    <property type="entry name" value="IGc2"/>
    <property type="match status" value="7"/>
</dbReference>
<dbReference type="SUPFAM" id="SSF48726">
    <property type="entry name" value="Immunoglobulin"/>
    <property type="match status" value="7"/>
</dbReference>
<dbReference type="Pfam" id="PF07679">
    <property type="entry name" value="I-set"/>
    <property type="match status" value="7"/>
</dbReference>
<keyword evidence="1" id="KW-0677">Repeat</keyword>
<dbReference type="InterPro" id="IPR036179">
    <property type="entry name" value="Ig-like_dom_sf"/>
</dbReference>
<sequence>MFIFGGLAPTFIKKPAIKQEDDGNRLLLECRIQSDPEPTITWTHNGKPVVAKGRFKDSGPTHWPTAPLAWTFVALTRKQRHLATEIGLGLPHPLSRECNRPAACPMDSPSTHRPISGVKRSWRAGAELTVQKKEGNFYNVALIIDDVQNEDGGKYQVLAKNVHGDGAGTITLNFDEEEEDEDEGKPAFIGKPLIKPSPDFTKVTFECKLEADPKPTIQWFHNGKPVKDSARQKYGLAVQKDKSYLVTLDIQNLSSEDGGTYKALAKNSAGESTATINLNLEGAEKPKIPGGKEPKFLKKPTIRQENENLLIEVNIEANPKPKISWFLGTAEVKEGPRHKMTMKDSGKDTYIASLEIIVSCDWDCVLQDPSTADGGTYKCTAHNECGTSSANIALNLQGEPEDEGPTFTKKASIIQKEGGKLIVMECGVKSADPPTATWFHGTTVVKESAKSKMKITKVKDEYIITLEIRDPKGPDGGAYKCVIKNKKGEISANLNLKLEDAGDEGAPTFVEKPKIVPLDGGKRVLMECRVKAKPKPDVSWTCEGQDIKPSARVVQTIKEDKPPGVYHITLELKEPDMSDAGVYRCSCKNAAGESNANLTLNIELAPAIREKPRVVTVERTKRIVVECRVQSLSKPKVEWSRDGKTVREDAAHIVKVDKVKDGEFAVQLEMPKPTPADKGTYLLTARNDKGVVKSQTVVVNPEGNPAPTLSVPTPTSNLCVFPLTLAVCGNIYYGKVDKKETKVDKKETKVDKKETKVDKKETKVDKKETKSRQEGDKIDSKYTRRTFEAGKTAEITAKIQTTSVQKTSVTWFRERRVIKETKTIKSKFDGTIASLTISEITTEMSGTYTCEVVNEFGSEESSAVITVKACYSRSQTSSYMCYSQINLNGFLTRYYHFHGLCAESKKKKEEEEEEKKDAKPKLKKTKDEAKDEKGKPKLKKPAPKQEEEVDFSKIKLKKTPQKEEDGELSSPGDSKPASRKGSTDSKPSSRKGSTKPEVLIPSVPTVKEPTPEPQRSDSIDSGSRKSSMVGSRRCSIVVADEKGVAVDDSGMTKRLRPGEMLEVRKRRGSDVRRTSMSELQEKVDKPSTPLRPIPEIEDFAPSIVDYQENIMATAELGYFKPTKYSLATFKIEY</sequence>
<accession>A0ABY6LE46</accession>
<dbReference type="InterPro" id="IPR013098">
    <property type="entry name" value="Ig_I-set"/>
</dbReference>
<organism evidence="4 5">
    <name type="scientific">Cordylochernes scorpioides</name>
    <dbReference type="NCBI Taxonomy" id="51811"/>
    <lineage>
        <taxon>Eukaryota</taxon>
        <taxon>Metazoa</taxon>
        <taxon>Ecdysozoa</taxon>
        <taxon>Arthropoda</taxon>
        <taxon>Chelicerata</taxon>
        <taxon>Arachnida</taxon>
        <taxon>Pseudoscorpiones</taxon>
        <taxon>Cheliferoidea</taxon>
        <taxon>Chernetidae</taxon>
        <taxon>Cordylochernes</taxon>
    </lineage>
</organism>
<dbReference type="InterPro" id="IPR003599">
    <property type="entry name" value="Ig_sub"/>
</dbReference>
<dbReference type="PANTHER" id="PTHR13817">
    <property type="entry name" value="TITIN"/>
    <property type="match status" value="1"/>
</dbReference>
<feature type="domain" description="Ig-like" evidence="3">
    <location>
        <begin position="606"/>
        <end position="699"/>
    </location>
</feature>
<evidence type="ECO:0000259" key="3">
    <source>
        <dbReference type="PROSITE" id="PS50835"/>
    </source>
</evidence>
<feature type="domain" description="Ig-like" evidence="3">
    <location>
        <begin position="186"/>
        <end position="279"/>
    </location>
</feature>
<dbReference type="PANTHER" id="PTHR13817:SF166">
    <property type="entry name" value="NEURONAL IGCAM-RELATED"/>
    <property type="match status" value="1"/>
</dbReference>
<dbReference type="Proteomes" id="UP001235939">
    <property type="component" value="Chromosome 17"/>
</dbReference>
<evidence type="ECO:0000313" key="4">
    <source>
        <dbReference type="EMBL" id="UYV79452.1"/>
    </source>
</evidence>
<reference evidence="4 5" key="1">
    <citation type="submission" date="2022-01" db="EMBL/GenBank/DDBJ databases">
        <title>A chromosomal length assembly of Cordylochernes scorpioides.</title>
        <authorList>
            <person name="Zeh D."/>
            <person name="Zeh J."/>
        </authorList>
    </citation>
    <scope>NUCLEOTIDE SEQUENCE [LARGE SCALE GENOMIC DNA]</scope>
    <source>
        <strain evidence="4">IN4F17</strain>
        <tissue evidence="4">Whole Body</tissue>
    </source>
</reference>
<feature type="domain" description="Ig-like" evidence="3">
    <location>
        <begin position="790"/>
        <end position="866"/>
    </location>
</feature>
<protein>
    <submittedName>
        <fullName evidence="4">Unc-22</fullName>
    </submittedName>
</protein>
<feature type="region of interest" description="Disordered" evidence="2">
    <location>
        <begin position="905"/>
        <end position="1034"/>
    </location>
</feature>
<dbReference type="Gene3D" id="2.60.40.10">
    <property type="entry name" value="Immunoglobulins"/>
    <property type="match status" value="8"/>
</dbReference>
<feature type="domain" description="Ig-like" evidence="3">
    <location>
        <begin position="507"/>
        <end position="601"/>
    </location>
</feature>